<accession>A0A1Q9CMM8</accession>
<feature type="transmembrane region" description="Helical" evidence="2">
    <location>
        <begin position="774"/>
        <end position="796"/>
    </location>
</feature>
<dbReference type="OrthoDB" id="422789at2759"/>
<feature type="region of interest" description="Disordered" evidence="1">
    <location>
        <begin position="417"/>
        <end position="455"/>
    </location>
</feature>
<feature type="transmembrane region" description="Helical" evidence="2">
    <location>
        <begin position="944"/>
        <end position="964"/>
    </location>
</feature>
<evidence type="ECO:0000313" key="4">
    <source>
        <dbReference type="Proteomes" id="UP000186817"/>
    </source>
</evidence>
<organism evidence="3 4">
    <name type="scientific">Symbiodinium microadriaticum</name>
    <name type="common">Dinoflagellate</name>
    <name type="synonym">Zooxanthella microadriatica</name>
    <dbReference type="NCBI Taxonomy" id="2951"/>
    <lineage>
        <taxon>Eukaryota</taxon>
        <taxon>Sar</taxon>
        <taxon>Alveolata</taxon>
        <taxon>Dinophyceae</taxon>
        <taxon>Suessiales</taxon>
        <taxon>Symbiodiniaceae</taxon>
        <taxon>Symbiodinium</taxon>
    </lineage>
</organism>
<feature type="compositionally biased region" description="Basic and acidic residues" evidence="1">
    <location>
        <begin position="444"/>
        <end position="455"/>
    </location>
</feature>
<evidence type="ECO:0000256" key="2">
    <source>
        <dbReference type="SAM" id="Phobius"/>
    </source>
</evidence>
<dbReference type="EMBL" id="LSRX01001061">
    <property type="protein sequence ID" value="OLP84174.1"/>
    <property type="molecule type" value="Genomic_DNA"/>
</dbReference>
<reference evidence="3 4" key="1">
    <citation type="submission" date="2016-02" db="EMBL/GenBank/DDBJ databases">
        <title>Genome analysis of coral dinoflagellate symbionts highlights evolutionary adaptations to a symbiotic lifestyle.</title>
        <authorList>
            <person name="Aranda M."/>
            <person name="Li Y."/>
            <person name="Liew Y.J."/>
            <person name="Baumgarten S."/>
            <person name="Simakov O."/>
            <person name="Wilson M."/>
            <person name="Piel J."/>
            <person name="Ashoor H."/>
            <person name="Bougouffa S."/>
            <person name="Bajic V.B."/>
            <person name="Ryu T."/>
            <person name="Ravasi T."/>
            <person name="Bayer T."/>
            <person name="Micklem G."/>
            <person name="Kim H."/>
            <person name="Bhak J."/>
            <person name="Lajeunesse T.C."/>
            <person name="Voolstra C.R."/>
        </authorList>
    </citation>
    <scope>NUCLEOTIDE SEQUENCE [LARGE SCALE GENOMIC DNA]</scope>
    <source>
        <strain evidence="3 4">CCMP2467</strain>
    </source>
</reference>
<gene>
    <name evidence="3" type="ORF">AK812_SmicGene34981</name>
</gene>
<sequence length="966" mass="107813">MAAAKFPKLAAATEHPLSELENSPEKRGSALDAEALRALLDSQAMVKLFEENPDCVLPESTCPGLLPGSVPKGLGASNPFGTARLREMALAHFEGAVVKAIDAHYVTGTDGAGWTADESLALRHFLAALEYPLNPEYATPLEILRAWSRKGGVVAVENTILGGTWTPEGWNGIPDCRFIPDPHLSQSELEDLDPDSDRGREGYTAQIYRWDGTLHPGPRRDYGSWHRPIGFPHGITFGTNFIQIGRFRIAAMDHDHMSHNFLQIGDWRVAQMDWHHFSFSHRSIHTPVIYTSDGRVHSGPRRDYHSWEREPHLTSSIKFGDRFIQFGHWWRLGEWEHHGRHFVLSHRHNQAPMIWRDDGTVHHGPRNGWSLFGRATGAPKGIAFGHGFVQIGKWRIGDVDGKHFSITNVNGKTAEIFTGTDGRHDDAAGGEEDYDDPCCDERDEDKQESTGRFESAEKEGIENAFVSRFTDECYHHRAPSFPWKGVFRAASSQVVLAGLGQVFETRSAPDFRSTTPVKDVDVFISHSWSAGRWEKYLALCYFLNLGLAAKAAAASALLSEALMLVFPDMSIHLMFLVLLDLPVVAFFLVFFFGQHLTCGIWGPRFWVDRLCVDQTDETTKAEGIAGLPTIVANSCELLVLWDKSYYERLLSVAFLWAASFRKFEKLRALNISESLYFGVLNFMIDSRPFEKAARLWCNFELSIFFKGKGLKNLRLVPLWLAPWLLTTMLLSYVSARLVAVFTESEPSFGVNDTSKLSGVAGSALLFGLKRFCGYAAASQAYVFFCLPPIMVGIVSFQKKLDGHRDMLESMKSFDVRNAKCSVENDRSVIEAQVAELFDGLEDPIITVPIEVAQSLSVEKSGEDERQELIDLSLSFSARLAVRSVTGFANHEDCLEEFNKYVQGLSAGHVPLDLILCSRFLGRKVAYPCLLRCVRCLDQSLDPGVLRSAAAFGCGLLIFSVVQLLGY</sequence>
<name>A0A1Q9CMM8_SYMMI</name>
<evidence type="ECO:0000313" key="3">
    <source>
        <dbReference type="EMBL" id="OLP84174.1"/>
    </source>
</evidence>
<proteinExistence type="predicted"/>
<feature type="compositionally biased region" description="Acidic residues" evidence="1">
    <location>
        <begin position="428"/>
        <end position="443"/>
    </location>
</feature>
<keyword evidence="2" id="KW-0812">Transmembrane</keyword>
<dbReference type="Proteomes" id="UP000186817">
    <property type="component" value="Unassembled WGS sequence"/>
</dbReference>
<feature type="transmembrane region" description="Helical" evidence="2">
    <location>
        <begin position="570"/>
        <end position="592"/>
    </location>
</feature>
<comment type="caution">
    <text evidence="3">The sequence shown here is derived from an EMBL/GenBank/DDBJ whole genome shotgun (WGS) entry which is preliminary data.</text>
</comment>
<feature type="transmembrane region" description="Helical" evidence="2">
    <location>
        <begin position="715"/>
        <end position="735"/>
    </location>
</feature>
<keyword evidence="2" id="KW-1133">Transmembrane helix</keyword>
<evidence type="ECO:0000256" key="1">
    <source>
        <dbReference type="SAM" id="MobiDB-lite"/>
    </source>
</evidence>
<protein>
    <submittedName>
        <fullName evidence="3">Uncharacterized protein</fullName>
    </submittedName>
</protein>
<keyword evidence="4" id="KW-1185">Reference proteome</keyword>
<dbReference type="AlphaFoldDB" id="A0A1Q9CMM8"/>
<keyword evidence="2" id="KW-0472">Membrane</keyword>